<dbReference type="GO" id="GO:0006897">
    <property type="term" value="P:endocytosis"/>
    <property type="evidence" value="ECO:0007669"/>
    <property type="project" value="UniProtKB-ARBA"/>
</dbReference>
<feature type="region of interest" description="Disordered" evidence="1">
    <location>
        <begin position="309"/>
        <end position="337"/>
    </location>
</feature>
<dbReference type="AlphaFoldDB" id="A0A8J5QMB6"/>
<feature type="compositionally biased region" description="Basic residues" evidence="1">
    <location>
        <begin position="392"/>
        <end position="403"/>
    </location>
</feature>
<dbReference type="GO" id="GO:0005509">
    <property type="term" value="F:calcium ion binding"/>
    <property type="evidence" value="ECO:0007669"/>
    <property type="project" value="InterPro"/>
</dbReference>
<feature type="compositionally biased region" description="Basic and acidic residues" evidence="1">
    <location>
        <begin position="327"/>
        <end position="336"/>
    </location>
</feature>
<feature type="compositionally biased region" description="Basic residues" evidence="1">
    <location>
        <begin position="444"/>
        <end position="453"/>
    </location>
</feature>
<evidence type="ECO:0000259" key="2">
    <source>
        <dbReference type="PROSITE" id="PS50031"/>
    </source>
</evidence>
<evidence type="ECO:0000256" key="1">
    <source>
        <dbReference type="SAM" id="MobiDB-lite"/>
    </source>
</evidence>
<feature type="compositionally biased region" description="Polar residues" evidence="1">
    <location>
        <begin position="25"/>
        <end position="34"/>
    </location>
</feature>
<dbReference type="PANTHER" id="PTHR11216:SF174">
    <property type="entry name" value="GH06923P"/>
    <property type="match status" value="1"/>
</dbReference>
<evidence type="ECO:0000259" key="3">
    <source>
        <dbReference type="PROSITE" id="PS50222"/>
    </source>
</evidence>
<feature type="region of interest" description="Disordered" evidence="1">
    <location>
        <begin position="374"/>
        <end position="405"/>
    </location>
</feature>
<dbReference type="GO" id="GO:0005886">
    <property type="term" value="C:plasma membrane"/>
    <property type="evidence" value="ECO:0007669"/>
    <property type="project" value="TreeGrafter"/>
</dbReference>
<dbReference type="GO" id="GO:0005737">
    <property type="term" value="C:cytoplasm"/>
    <property type="evidence" value="ECO:0007669"/>
    <property type="project" value="TreeGrafter"/>
</dbReference>
<dbReference type="RefSeq" id="XP_049264955.1">
    <property type="nucleotide sequence ID" value="XM_049405426.1"/>
</dbReference>
<comment type="caution">
    <text evidence="4">The sequence shown here is derived from an EMBL/GenBank/DDBJ whole genome shotgun (WGS) entry which is preliminary data.</text>
</comment>
<dbReference type="PANTHER" id="PTHR11216">
    <property type="entry name" value="EH DOMAIN"/>
    <property type="match status" value="1"/>
</dbReference>
<evidence type="ECO:0000313" key="4">
    <source>
        <dbReference type="EMBL" id="KAG7664723.1"/>
    </source>
</evidence>
<dbReference type="SMART" id="SM00027">
    <property type="entry name" value="EH"/>
    <property type="match status" value="1"/>
</dbReference>
<dbReference type="GeneID" id="73468549"/>
<feature type="region of interest" description="Disordered" evidence="1">
    <location>
        <begin position="250"/>
        <end position="289"/>
    </location>
</feature>
<dbReference type="OrthoDB" id="10045710at2759"/>
<evidence type="ECO:0000313" key="5">
    <source>
        <dbReference type="Proteomes" id="UP000694255"/>
    </source>
</evidence>
<feature type="region of interest" description="Disordered" evidence="1">
    <location>
        <begin position="20"/>
        <end position="102"/>
    </location>
</feature>
<gene>
    <name evidence="4" type="ORF">J8A68_001748</name>
</gene>
<dbReference type="PROSITE" id="PS50031">
    <property type="entry name" value="EH"/>
    <property type="match status" value="1"/>
</dbReference>
<keyword evidence="5" id="KW-1185">Reference proteome</keyword>
<feature type="region of interest" description="Disordered" evidence="1">
    <location>
        <begin position="442"/>
        <end position="470"/>
    </location>
</feature>
<reference evidence="4 5" key="1">
    <citation type="journal article" date="2021" name="DNA Res.">
        <title>Genome analysis of Candida subhashii reveals its hybrid nature and dual mitochondrial genome conformations.</title>
        <authorList>
            <person name="Mixao V."/>
            <person name="Hegedusova E."/>
            <person name="Saus E."/>
            <person name="Pryszcz L.P."/>
            <person name="Cillingova A."/>
            <person name="Nosek J."/>
            <person name="Gabaldon T."/>
        </authorList>
    </citation>
    <scope>NUCLEOTIDE SEQUENCE [LARGE SCALE GENOMIC DNA]</scope>
    <source>
        <strain evidence="4 5">CBS 10753</strain>
    </source>
</reference>
<sequence length="634" mass="72121">MSSSAAANAAALAAFNAIGRKNSEAEQQNTSTFTLPKPTRVVSHKKPTRKESHASLQVVIPKPRMGSQDSRSLHTPTDISPLARTPKPSPRILTNSNGDNDRSVDYFSEIHKMGQPRRQSQTPQEVIKNLKQSIESKAIVNTPDLKRLSTDYAPKEMIKNLKDSINQKVKVSQASQATAYEKSPKGQAILNDMRDRIESRMKAVSGSMNSLTLTEKPEPLRIPSTGSTRSMLYEPSLNNSYSSFGSSYLEGQDDTFTRPQNVEDKERQNSTGISIDITHHEGESELSLQEPIEIERRVIVEESKGKVKRKPPSDLMYEESPGDPFYDMERPNKGRSTDVISSASSYIQEEDDVYSVSDAESYMYDNLPERPSFDYNGEGNKFPKFPDISSKRKEHKNKKKQKIKGVDHSVNLIESENESDEDISNIYRQSNTSLVQQPVQFRTTMRKNKKKDKKTSFNENKPWKNHSDLNFPNEQERKRYEGLWASNKGNYMDYVVHRLQGVDYTSTDDVSTEHEEVSKMAAKLSSNHQANLKNDEDNYHNLVKADLNQLIHASVVKRIWKRSRLPQDTLEQIWNLVDFRKDGTLNKNEFLVGMWLVDQCLYGRKLPKKVDQVVWDSLGGIGVNVAIKKKSKRL</sequence>
<dbReference type="PROSITE" id="PS50222">
    <property type="entry name" value="EF_HAND_2"/>
    <property type="match status" value="1"/>
</dbReference>
<feature type="domain" description="EF-hand" evidence="3">
    <location>
        <begin position="565"/>
        <end position="600"/>
    </location>
</feature>
<feature type="compositionally biased region" description="Polar residues" evidence="1">
    <location>
        <begin position="67"/>
        <end position="78"/>
    </location>
</feature>
<dbReference type="InterPro" id="IPR000261">
    <property type="entry name" value="EH_dom"/>
</dbReference>
<protein>
    <submittedName>
        <fullName evidence="4">IRS4</fullName>
    </submittedName>
</protein>
<dbReference type="Proteomes" id="UP000694255">
    <property type="component" value="Unassembled WGS sequence"/>
</dbReference>
<feature type="domain" description="EH" evidence="2">
    <location>
        <begin position="532"/>
        <end position="607"/>
    </location>
</feature>
<name>A0A8J5QMB6_9ASCO</name>
<organism evidence="4 5">
    <name type="scientific">[Candida] subhashii</name>
    <dbReference type="NCBI Taxonomy" id="561895"/>
    <lineage>
        <taxon>Eukaryota</taxon>
        <taxon>Fungi</taxon>
        <taxon>Dikarya</taxon>
        <taxon>Ascomycota</taxon>
        <taxon>Saccharomycotina</taxon>
        <taxon>Pichiomycetes</taxon>
        <taxon>Debaryomycetaceae</taxon>
        <taxon>Spathaspora</taxon>
    </lineage>
</organism>
<proteinExistence type="predicted"/>
<dbReference type="Pfam" id="PF12763">
    <property type="entry name" value="EH"/>
    <property type="match status" value="1"/>
</dbReference>
<dbReference type="EMBL" id="JAGSYN010000066">
    <property type="protein sequence ID" value="KAG7664723.1"/>
    <property type="molecule type" value="Genomic_DNA"/>
</dbReference>
<accession>A0A8J5QMB6</accession>
<dbReference type="InterPro" id="IPR002048">
    <property type="entry name" value="EF_hand_dom"/>
</dbReference>
<dbReference type="CDD" id="cd00052">
    <property type="entry name" value="EH"/>
    <property type="match status" value="1"/>
</dbReference>